<name>A0A1W1CR86_9ZZZZ</name>
<gene>
    <name evidence="2" type="ORF">MNB_SV-14-583</name>
</gene>
<sequence>MEMFTGTFLLLGLGLAGIMVGVIDVLYPISLNTQLTIWIILSLLSIALWFKYMKDNSIEHLGQSNYSLETLGVIEESIRANGRGKVRFDMPVLGNTIWTATAKEDLSTNSRVKIVEIKGQLIEVAKI</sequence>
<keyword evidence="1" id="KW-0472">Membrane</keyword>
<accession>A0A1W1CR86</accession>
<keyword evidence="1" id="KW-0812">Transmembrane</keyword>
<keyword evidence="2" id="KW-0645">Protease</keyword>
<feature type="transmembrane region" description="Helical" evidence="1">
    <location>
        <begin position="7"/>
        <end position="29"/>
    </location>
</feature>
<feature type="transmembrane region" description="Helical" evidence="1">
    <location>
        <begin position="35"/>
        <end position="52"/>
    </location>
</feature>
<evidence type="ECO:0000256" key="1">
    <source>
        <dbReference type="SAM" id="Phobius"/>
    </source>
</evidence>
<dbReference type="GO" id="GO:0008233">
    <property type="term" value="F:peptidase activity"/>
    <property type="evidence" value="ECO:0007669"/>
    <property type="project" value="UniProtKB-KW"/>
</dbReference>
<proteinExistence type="predicted"/>
<dbReference type="EMBL" id="FPHN01000244">
    <property type="protein sequence ID" value="SFV68197.1"/>
    <property type="molecule type" value="Genomic_DNA"/>
</dbReference>
<dbReference type="AlphaFoldDB" id="A0A1W1CR86"/>
<organism evidence="2">
    <name type="scientific">hydrothermal vent metagenome</name>
    <dbReference type="NCBI Taxonomy" id="652676"/>
    <lineage>
        <taxon>unclassified sequences</taxon>
        <taxon>metagenomes</taxon>
        <taxon>ecological metagenomes</taxon>
    </lineage>
</organism>
<dbReference type="Gene3D" id="2.40.50.140">
    <property type="entry name" value="Nucleic acid-binding proteins"/>
    <property type="match status" value="1"/>
</dbReference>
<keyword evidence="2" id="KW-0378">Hydrolase</keyword>
<keyword evidence="1" id="KW-1133">Transmembrane helix</keyword>
<reference evidence="2" key="1">
    <citation type="submission" date="2016-10" db="EMBL/GenBank/DDBJ databases">
        <authorList>
            <person name="de Groot N.N."/>
        </authorList>
    </citation>
    <scope>NUCLEOTIDE SEQUENCE</scope>
</reference>
<protein>
    <submittedName>
        <fullName evidence="2">Putative activity regulator of membrane protease YbbK</fullName>
    </submittedName>
</protein>
<dbReference type="GO" id="GO:0006508">
    <property type="term" value="P:proteolysis"/>
    <property type="evidence" value="ECO:0007669"/>
    <property type="project" value="UniProtKB-KW"/>
</dbReference>
<evidence type="ECO:0000313" key="2">
    <source>
        <dbReference type="EMBL" id="SFV68197.1"/>
    </source>
</evidence>
<dbReference type="InterPro" id="IPR012340">
    <property type="entry name" value="NA-bd_OB-fold"/>
</dbReference>